<dbReference type="OrthoDB" id="5342184at2759"/>
<protein>
    <recommendedName>
        <fullName evidence="4">Spherulation-specific family 4</fullName>
    </recommendedName>
</protein>
<reference evidence="2" key="1">
    <citation type="journal article" date="2020" name="Stud. Mycol.">
        <title>101 Dothideomycetes genomes: a test case for predicting lifestyles and emergence of pathogens.</title>
        <authorList>
            <person name="Haridas S."/>
            <person name="Albert R."/>
            <person name="Binder M."/>
            <person name="Bloem J."/>
            <person name="Labutti K."/>
            <person name="Salamov A."/>
            <person name="Andreopoulos B."/>
            <person name="Baker S."/>
            <person name="Barry K."/>
            <person name="Bills G."/>
            <person name="Bluhm B."/>
            <person name="Cannon C."/>
            <person name="Castanera R."/>
            <person name="Culley D."/>
            <person name="Daum C."/>
            <person name="Ezra D."/>
            <person name="Gonzalez J."/>
            <person name="Henrissat B."/>
            <person name="Kuo A."/>
            <person name="Liang C."/>
            <person name="Lipzen A."/>
            <person name="Lutzoni F."/>
            <person name="Magnuson J."/>
            <person name="Mondo S."/>
            <person name="Nolan M."/>
            <person name="Ohm R."/>
            <person name="Pangilinan J."/>
            <person name="Park H.-J."/>
            <person name="Ramirez L."/>
            <person name="Alfaro M."/>
            <person name="Sun H."/>
            <person name="Tritt A."/>
            <person name="Yoshinaga Y."/>
            <person name="Zwiers L.-H."/>
            <person name="Turgeon B."/>
            <person name="Goodwin S."/>
            <person name="Spatafora J."/>
            <person name="Crous P."/>
            <person name="Grigoriev I."/>
        </authorList>
    </citation>
    <scope>NUCLEOTIDE SEQUENCE</scope>
    <source>
        <strain evidence="2">CBS 115976</strain>
    </source>
</reference>
<feature type="signal peptide" evidence="1">
    <location>
        <begin position="1"/>
        <end position="31"/>
    </location>
</feature>
<dbReference type="AlphaFoldDB" id="A0A6A6TV20"/>
<proteinExistence type="predicted"/>
<dbReference type="Proteomes" id="UP000799302">
    <property type="component" value="Unassembled WGS sequence"/>
</dbReference>
<name>A0A6A6TV20_9PEZI</name>
<accession>A0A6A6TV20</accession>
<keyword evidence="3" id="KW-1185">Reference proteome</keyword>
<feature type="chain" id="PRO_5025426106" description="Spherulation-specific family 4" evidence="1">
    <location>
        <begin position="32"/>
        <end position="279"/>
    </location>
</feature>
<gene>
    <name evidence="2" type="ORF">BT63DRAFT_461037</name>
</gene>
<evidence type="ECO:0000313" key="2">
    <source>
        <dbReference type="EMBL" id="KAF2663919.1"/>
    </source>
</evidence>
<dbReference type="EMBL" id="MU004244">
    <property type="protein sequence ID" value="KAF2663919.1"/>
    <property type="molecule type" value="Genomic_DNA"/>
</dbReference>
<evidence type="ECO:0008006" key="4">
    <source>
        <dbReference type="Google" id="ProtNLM"/>
    </source>
</evidence>
<keyword evidence="1" id="KW-0732">Signal</keyword>
<dbReference type="PANTHER" id="PTHR35040:SF9">
    <property type="entry name" value="4-LIKE CELL SURFACE PROTEIN, PUTATIVE (AFU_ORTHOLOGUE AFUA_4G14080)-RELATED"/>
    <property type="match status" value="1"/>
</dbReference>
<dbReference type="Pfam" id="PF12138">
    <property type="entry name" value="Spherulin4"/>
    <property type="match status" value="1"/>
</dbReference>
<evidence type="ECO:0000313" key="3">
    <source>
        <dbReference type="Proteomes" id="UP000799302"/>
    </source>
</evidence>
<dbReference type="PANTHER" id="PTHR35040">
    <property type="match status" value="1"/>
</dbReference>
<organism evidence="2 3">
    <name type="scientific">Microthyrium microscopicum</name>
    <dbReference type="NCBI Taxonomy" id="703497"/>
    <lineage>
        <taxon>Eukaryota</taxon>
        <taxon>Fungi</taxon>
        <taxon>Dikarya</taxon>
        <taxon>Ascomycota</taxon>
        <taxon>Pezizomycotina</taxon>
        <taxon>Dothideomycetes</taxon>
        <taxon>Dothideomycetes incertae sedis</taxon>
        <taxon>Microthyriales</taxon>
        <taxon>Microthyriaceae</taxon>
        <taxon>Microthyrium</taxon>
    </lineage>
</organism>
<evidence type="ECO:0000256" key="1">
    <source>
        <dbReference type="SAM" id="SignalP"/>
    </source>
</evidence>
<dbReference type="InterPro" id="IPR021986">
    <property type="entry name" value="Spherulin4"/>
</dbReference>
<sequence length="279" mass="31063">MGKIFQHASHSWTMLTTMLVTASLLPHIANAARTKAIIPLYVEVEDHPRSWDPLYKVITTHPNVDFTIIVNPDDGPGKKALPSTEWSQAAAKLKSSRNVQLLGYVKIGYANRSFQTVTDQIAKYAGWAAKRKSISVDGIFLDEAPYVWNETTSKYLTNLHSTIKSAAGLGKKLITINPGLPPDEQYFNIADTVCVVEQKHSFWVTDDCKKRVSGIMAPRDRRCIIVHSATGLNRSGYADLVKDVEDKAGNIFVTDIDKDYYGKWGKSYPLDAFVGDIDK</sequence>